<dbReference type="EMBL" id="CADEHS020000573">
    <property type="protein sequence ID" value="CAG9954624.1"/>
    <property type="molecule type" value="Genomic_DNA"/>
</dbReference>
<protein>
    <submittedName>
        <fullName evidence="1">Uncharacterized protein</fullName>
    </submittedName>
</protein>
<gene>
    <name evidence="1" type="ORF">CRV2_00018210</name>
</gene>
<sequence length="170" mass="19618">MESMKAMVIRLKKQVPVDANWRRRQCGWGEGTATKPVLVDVECFRFMVSFENYIGRKTFQIYGGRLDAGAPPLFCANWASRRAARAARSRPPRRDLAYWHGFSAVVHRLQKGRLPSHFRWRDRQGRQASDERATRVCCADMKIKGSLLGHRRRDIERTGRVDACEPDLEA</sequence>
<evidence type="ECO:0000313" key="1">
    <source>
        <dbReference type="EMBL" id="CAG9954624.1"/>
    </source>
</evidence>
<organism evidence="1 2">
    <name type="scientific">Clonostachys rosea f. rosea IK726</name>
    <dbReference type="NCBI Taxonomy" id="1349383"/>
    <lineage>
        <taxon>Eukaryota</taxon>
        <taxon>Fungi</taxon>
        <taxon>Dikarya</taxon>
        <taxon>Ascomycota</taxon>
        <taxon>Pezizomycotina</taxon>
        <taxon>Sordariomycetes</taxon>
        <taxon>Hypocreomycetidae</taxon>
        <taxon>Hypocreales</taxon>
        <taxon>Bionectriaceae</taxon>
        <taxon>Clonostachys</taxon>
    </lineage>
</organism>
<keyword evidence="2" id="KW-1185">Reference proteome</keyword>
<name>A0ACA9UNG4_BIOOC</name>
<reference evidence="1" key="2">
    <citation type="submission" date="2021-10" db="EMBL/GenBank/DDBJ databases">
        <authorList>
            <person name="Piombo E."/>
        </authorList>
    </citation>
    <scope>NUCLEOTIDE SEQUENCE</scope>
</reference>
<comment type="caution">
    <text evidence="1">The sequence shown here is derived from an EMBL/GenBank/DDBJ whole genome shotgun (WGS) entry which is preliminary data.</text>
</comment>
<proteinExistence type="predicted"/>
<reference evidence="1" key="1">
    <citation type="submission" date="2020-04" db="EMBL/GenBank/DDBJ databases">
        <authorList>
            <person name="Broberg M."/>
        </authorList>
    </citation>
    <scope>NUCLEOTIDE SEQUENCE</scope>
</reference>
<evidence type="ECO:0000313" key="2">
    <source>
        <dbReference type="Proteomes" id="UP000836387"/>
    </source>
</evidence>
<accession>A0ACA9UNG4</accession>
<dbReference type="Proteomes" id="UP000836387">
    <property type="component" value="Unassembled WGS sequence"/>
</dbReference>